<evidence type="ECO:0000256" key="4">
    <source>
        <dbReference type="ARBA" id="ARBA00023027"/>
    </source>
</evidence>
<sequence length="461" mass="50506">MFSRSAIHTLAAPSSRLFSFSSSARHTKVAVLGAGGGIGQPLSLLLRSSYVSDVDTACEARKVSLYSVLLTLDQALEGAKVIVIVIPLVSRESPVSVHHLAVIVQTNASIVRDLAAAVARVALTACVLVISNRVNSTVPIVAATLEKAGVFASSVHCPPSRPCCVSRTRLAAANSRRALRVRLPRRRDVCGLCTIAFTRPIGSHPRLRESELLSGIRGSVRSAEIKDTHLGTAVRANPYVRQFGMTLTITVDLTITPRDGAWNKVNKRLKPVQIDRWVVVIYEQRRFNEAAKNYVINGLPRRWYQDVPDSVHLLGDWENGQGRIADHGCRNANGPLWIPLRSDEEEGMFLQKAAHDSVYETDASDATDAKATSRERDFAHRTATSRSRHRCAPRPTLDSAANTPPSLSSPLRHDREGLDQQRSISMSRTPGGTHALERILYVWAIRDPYVQGMNGLGTPFL</sequence>
<dbReference type="GO" id="GO:0005737">
    <property type="term" value="C:cytoplasm"/>
    <property type="evidence" value="ECO:0007669"/>
    <property type="project" value="TreeGrafter"/>
</dbReference>
<dbReference type="AlphaFoldDB" id="A0AAD7MZM2"/>
<evidence type="ECO:0000256" key="2">
    <source>
        <dbReference type="ARBA" id="ARBA00022532"/>
    </source>
</evidence>
<dbReference type="PANTHER" id="PTHR11540">
    <property type="entry name" value="MALATE AND LACTATE DEHYDROGENASE"/>
    <property type="match status" value="1"/>
</dbReference>
<keyword evidence="2" id="KW-0816">Tricarboxylic acid cycle</keyword>
<dbReference type="EMBL" id="JARJLG010000129">
    <property type="protein sequence ID" value="KAJ7740052.1"/>
    <property type="molecule type" value="Genomic_DNA"/>
</dbReference>
<dbReference type="GO" id="GO:0006099">
    <property type="term" value="P:tricarboxylic acid cycle"/>
    <property type="evidence" value="ECO:0007669"/>
    <property type="project" value="UniProtKB-KW"/>
</dbReference>
<keyword evidence="4" id="KW-0520">NAD</keyword>
<dbReference type="InterPro" id="IPR036291">
    <property type="entry name" value="NAD(P)-bd_dom_sf"/>
</dbReference>
<feature type="compositionally biased region" description="Basic and acidic residues" evidence="5">
    <location>
        <begin position="367"/>
        <end position="380"/>
    </location>
</feature>
<dbReference type="SUPFAM" id="SSF47923">
    <property type="entry name" value="Ypt/Rab-GAP domain of gyp1p"/>
    <property type="match status" value="1"/>
</dbReference>
<accession>A0AAD7MZM2</accession>
<evidence type="ECO:0000259" key="6">
    <source>
        <dbReference type="Pfam" id="PF00056"/>
    </source>
</evidence>
<dbReference type="InterPro" id="IPR035969">
    <property type="entry name" value="Rab-GAP_TBC_sf"/>
</dbReference>
<feature type="compositionally biased region" description="Polar residues" evidence="5">
    <location>
        <begin position="399"/>
        <end position="409"/>
    </location>
</feature>
<keyword evidence="8" id="KW-1185">Reference proteome</keyword>
<dbReference type="EC" id="1.1.1.37" evidence="1"/>
<feature type="domain" description="Lactate/malate dehydrogenase N-terminal" evidence="6">
    <location>
        <begin position="27"/>
        <end position="152"/>
    </location>
</feature>
<dbReference type="Gene3D" id="3.40.50.720">
    <property type="entry name" value="NAD(P)-binding Rossmann-like Domain"/>
    <property type="match status" value="1"/>
</dbReference>
<organism evidence="7 8">
    <name type="scientific">Mycena maculata</name>
    <dbReference type="NCBI Taxonomy" id="230809"/>
    <lineage>
        <taxon>Eukaryota</taxon>
        <taxon>Fungi</taxon>
        <taxon>Dikarya</taxon>
        <taxon>Basidiomycota</taxon>
        <taxon>Agaricomycotina</taxon>
        <taxon>Agaricomycetes</taxon>
        <taxon>Agaricomycetidae</taxon>
        <taxon>Agaricales</taxon>
        <taxon>Marasmiineae</taxon>
        <taxon>Mycenaceae</taxon>
        <taxon>Mycena</taxon>
    </lineage>
</organism>
<dbReference type="GO" id="GO:0030060">
    <property type="term" value="F:L-malate dehydrogenase (NAD+) activity"/>
    <property type="evidence" value="ECO:0007669"/>
    <property type="project" value="UniProtKB-EC"/>
</dbReference>
<dbReference type="InterPro" id="IPR001236">
    <property type="entry name" value="Lactate/malate_DH_N"/>
</dbReference>
<keyword evidence="3" id="KW-0560">Oxidoreductase</keyword>
<dbReference type="PANTHER" id="PTHR11540:SF16">
    <property type="entry name" value="MALATE DEHYDROGENASE, MITOCHONDRIAL"/>
    <property type="match status" value="1"/>
</dbReference>
<feature type="region of interest" description="Disordered" evidence="5">
    <location>
        <begin position="360"/>
        <end position="430"/>
    </location>
</feature>
<name>A0AAD7MZM2_9AGAR</name>
<dbReference type="SUPFAM" id="SSF51735">
    <property type="entry name" value="NAD(P)-binding Rossmann-fold domains"/>
    <property type="match status" value="1"/>
</dbReference>
<evidence type="ECO:0000313" key="8">
    <source>
        <dbReference type="Proteomes" id="UP001215280"/>
    </source>
</evidence>
<comment type="caution">
    <text evidence="7">The sequence shown here is derived from an EMBL/GenBank/DDBJ whole genome shotgun (WGS) entry which is preliminary data.</text>
</comment>
<protein>
    <recommendedName>
        <fullName evidence="1">malate dehydrogenase</fullName>
        <ecNumber evidence="1">1.1.1.37</ecNumber>
    </recommendedName>
</protein>
<gene>
    <name evidence="7" type="ORF">DFH07DRAFT_965540</name>
</gene>
<evidence type="ECO:0000313" key="7">
    <source>
        <dbReference type="EMBL" id="KAJ7740052.1"/>
    </source>
</evidence>
<dbReference type="Proteomes" id="UP001215280">
    <property type="component" value="Unassembled WGS sequence"/>
</dbReference>
<reference evidence="7" key="1">
    <citation type="submission" date="2023-03" db="EMBL/GenBank/DDBJ databases">
        <title>Massive genome expansion in bonnet fungi (Mycena s.s.) driven by repeated elements and novel gene families across ecological guilds.</title>
        <authorList>
            <consortium name="Lawrence Berkeley National Laboratory"/>
            <person name="Harder C.B."/>
            <person name="Miyauchi S."/>
            <person name="Viragh M."/>
            <person name="Kuo A."/>
            <person name="Thoen E."/>
            <person name="Andreopoulos B."/>
            <person name="Lu D."/>
            <person name="Skrede I."/>
            <person name="Drula E."/>
            <person name="Henrissat B."/>
            <person name="Morin E."/>
            <person name="Kohler A."/>
            <person name="Barry K."/>
            <person name="LaButti K."/>
            <person name="Morin E."/>
            <person name="Salamov A."/>
            <person name="Lipzen A."/>
            <person name="Mereny Z."/>
            <person name="Hegedus B."/>
            <person name="Baldrian P."/>
            <person name="Stursova M."/>
            <person name="Weitz H."/>
            <person name="Taylor A."/>
            <person name="Grigoriev I.V."/>
            <person name="Nagy L.G."/>
            <person name="Martin F."/>
            <person name="Kauserud H."/>
        </authorList>
    </citation>
    <scope>NUCLEOTIDE SEQUENCE</scope>
    <source>
        <strain evidence="7">CBHHK188m</strain>
    </source>
</reference>
<feature type="compositionally biased region" description="Polar residues" evidence="5">
    <location>
        <begin position="420"/>
        <end position="430"/>
    </location>
</feature>
<evidence type="ECO:0000256" key="1">
    <source>
        <dbReference type="ARBA" id="ARBA00012995"/>
    </source>
</evidence>
<proteinExistence type="predicted"/>
<dbReference type="Pfam" id="PF00056">
    <property type="entry name" value="Ldh_1_N"/>
    <property type="match status" value="1"/>
</dbReference>
<evidence type="ECO:0000256" key="5">
    <source>
        <dbReference type="SAM" id="MobiDB-lite"/>
    </source>
</evidence>
<evidence type="ECO:0000256" key="3">
    <source>
        <dbReference type="ARBA" id="ARBA00023002"/>
    </source>
</evidence>